<evidence type="ECO:0000256" key="2">
    <source>
        <dbReference type="ARBA" id="ARBA00009212"/>
    </source>
</evidence>
<reference evidence="9 10" key="1">
    <citation type="journal article" date="2010" name="Stand. Genomic Sci.">
        <title>Non-contiguous finished genome sequence of Aminomonas paucivorans type strain (GLU-3).</title>
        <authorList>
            <person name="Pitluck S."/>
            <person name="Yasawong M."/>
            <person name="Held B."/>
            <person name="Lapidus A."/>
            <person name="Nolan M."/>
            <person name="Copeland A."/>
            <person name="Lucas S."/>
            <person name="Del Rio T.G."/>
            <person name="Tice H."/>
            <person name="Cheng J.F."/>
            <person name="Chertkov O."/>
            <person name="Goodwin L."/>
            <person name="Tapia R."/>
            <person name="Han C."/>
            <person name="Liolios K."/>
            <person name="Ivanova N."/>
            <person name="Mavromatis K."/>
            <person name="Ovchinnikova G."/>
            <person name="Pati A."/>
            <person name="Chen A."/>
            <person name="Palaniappan K."/>
            <person name="Land M."/>
            <person name="Hauser L."/>
            <person name="Chang Y.J."/>
            <person name="Jeffries C.D."/>
            <person name="Pukall R."/>
            <person name="Spring S."/>
            <person name="Rohde M."/>
            <person name="Sikorski J."/>
            <person name="Goker M."/>
            <person name="Woyke T."/>
            <person name="Bristow J."/>
            <person name="Eisen J.A."/>
            <person name="Markowitz V."/>
            <person name="Hugenholtz P."/>
            <person name="Kyrpides N.C."/>
            <person name="Klenk H.P."/>
        </authorList>
    </citation>
    <scope>NUCLEOTIDE SEQUENCE [LARGE SCALE GENOMIC DNA]</scope>
    <source>
        <strain evidence="9 10">DSM 12260</strain>
    </source>
</reference>
<dbReference type="EMBL" id="CM001022">
    <property type="protein sequence ID" value="EFQ23962.1"/>
    <property type="molecule type" value="Genomic_DNA"/>
</dbReference>
<evidence type="ECO:0000313" key="10">
    <source>
        <dbReference type="Proteomes" id="UP000005096"/>
    </source>
</evidence>
<dbReference type="HOGENOM" id="CLU_125825_2_2_0"/>
<evidence type="ECO:0000256" key="7">
    <source>
        <dbReference type="ARBA" id="ARBA00023136"/>
    </source>
</evidence>
<dbReference type="NCBIfam" id="NF009242">
    <property type="entry name" value="PRK12599.1-1"/>
    <property type="match status" value="1"/>
</dbReference>
<name>E3D156_9BACT</name>
<organism evidence="9 10">
    <name type="scientific">Aminomonas paucivorans DSM 12260</name>
    <dbReference type="NCBI Taxonomy" id="584708"/>
    <lineage>
        <taxon>Bacteria</taxon>
        <taxon>Thermotogati</taxon>
        <taxon>Synergistota</taxon>
        <taxon>Synergistia</taxon>
        <taxon>Synergistales</taxon>
        <taxon>Synergistaceae</taxon>
        <taxon>Aminomonas</taxon>
    </lineage>
</organism>
<dbReference type="PANTHER" id="PTHR34702">
    <property type="entry name" value="NA(+)/H(+) ANTIPORTER SUBUNIT F1"/>
    <property type="match status" value="1"/>
</dbReference>
<comment type="subcellular location">
    <subcellularLocation>
        <location evidence="1">Cell membrane</location>
        <topology evidence="1">Multi-pass membrane protein</topology>
    </subcellularLocation>
</comment>
<keyword evidence="3" id="KW-0813">Transport</keyword>
<evidence type="ECO:0000256" key="4">
    <source>
        <dbReference type="ARBA" id="ARBA00022475"/>
    </source>
</evidence>
<dbReference type="STRING" id="584708.Apau_1543"/>
<proteinExistence type="inferred from homology"/>
<dbReference type="GO" id="GO:0005886">
    <property type="term" value="C:plasma membrane"/>
    <property type="evidence" value="ECO:0007669"/>
    <property type="project" value="UniProtKB-SubCell"/>
</dbReference>
<dbReference type="Proteomes" id="UP000005096">
    <property type="component" value="Chromosome"/>
</dbReference>
<dbReference type="AlphaFoldDB" id="E3D156"/>
<evidence type="ECO:0000256" key="8">
    <source>
        <dbReference type="SAM" id="Phobius"/>
    </source>
</evidence>
<dbReference type="PANTHER" id="PTHR34702:SF1">
    <property type="entry name" value="NA(+)_H(+) ANTIPORTER SUBUNIT F"/>
    <property type="match status" value="1"/>
</dbReference>
<keyword evidence="7 8" id="KW-0472">Membrane</keyword>
<evidence type="ECO:0000313" key="9">
    <source>
        <dbReference type="EMBL" id="EFQ23962.1"/>
    </source>
</evidence>
<dbReference type="eggNOG" id="COG2212">
    <property type="taxonomic scope" value="Bacteria"/>
</dbReference>
<accession>E3D156</accession>
<protein>
    <submittedName>
        <fullName evidence="9">Membrane bound hydrogenase subunit mbhB</fullName>
    </submittedName>
</protein>
<comment type="similarity">
    <text evidence="2">Belongs to the CPA3 antiporters (TC 2.A.63) subunit F family.</text>
</comment>
<evidence type="ECO:0000256" key="5">
    <source>
        <dbReference type="ARBA" id="ARBA00022692"/>
    </source>
</evidence>
<evidence type="ECO:0000256" key="3">
    <source>
        <dbReference type="ARBA" id="ARBA00022448"/>
    </source>
</evidence>
<dbReference type="GO" id="GO:0015385">
    <property type="term" value="F:sodium:proton antiporter activity"/>
    <property type="evidence" value="ECO:0007669"/>
    <property type="project" value="TreeGrafter"/>
</dbReference>
<keyword evidence="5 8" id="KW-0812">Transmembrane</keyword>
<keyword evidence="6 8" id="KW-1133">Transmembrane helix</keyword>
<feature type="transmembrane region" description="Helical" evidence="8">
    <location>
        <begin position="61"/>
        <end position="82"/>
    </location>
</feature>
<evidence type="ECO:0000256" key="1">
    <source>
        <dbReference type="ARBA" id="ARBA00004651"/>
    </source>
</evidence>
<sequence length="86" mass="9092">MMENLFLGVAAALGVAAVFIMGRLVAGPTASDRLVAYDTMNTLVIAIMILLSVVYDSVVMVDISIVYAALSFVGTLFIARFIEGGM</sequence>
<dbReference type="InterPro" id="IPR007208">
    <property type="entry name" value="MrpF/PhaF-like"/>
</dbReference>
<dbReference type="PaxDb" id="584708-Apau_1543"/>
<feature type="transmembrane region" description="Helical" evidence="8">
    <location>
        <begin position="6"/>
        <end position="26"/>
    </location>
</feature>
<feature type="transmembrane region" description="Helical" evidence="8">
    <location>
        <begin position="35"/>
        <end position="55"/>
    </location>
</feature>
<dbReference type="Pfam" id="PF04066">
    <property type="entry name" value="MrpF_PhaF"/>
    <property type="match status" value="1"/>
</dbReference>
<keyword evidence="4" id="KW-1003">Cell membrane</keyword>
<gene>
    <name evidence="9" type="ORF">Apau_1543</name>
</gene>
<keyword evidence="10" id="KW-1185">Reference proteome</keyword>
<evidence type="ECO:0000256" key="6">
    <source>
        <dbReference type="ARBA" id="ARBA00022989"/>
    </source>
</evidence>
<dbReference type="RefSeq" id="WP_006301172.1">
    <property type="nucleotide sequence ID" value="NZ_CM001022.1"/>
</dbReference>